<dbReference type="AlphaFoldDB" id="A0AAW1R2F2"/>
<keyword evidence="7" id="KW-1185">Reference proteome</keyword>
<gene>
    <name evidence="6" type="ORF">WJX81_006946</name>
</gene>
<evidence type="ECO:0000259" key="5">
    <source>
        <dbReference type="PROSITE" id="PS50865"/>
    </source>
</evidence>
<dbReference type="Proteomes" id="UP001445335">
    <property type="component" value="Unassembled WGS sequence"/>
</dbReference>
<organism evidence="6 7">
    <name type="scientific">Elliptochloris bilobata</name>
    <dbReference type="NCBI Taxonomy" id="381761"/>
    <lineage>
        <taxon>Eukaryota</taxon>
        <taxon>Viridiplantae</taxon>
        <taxon>Chlorophyta</taxon>
        <taxon>core chlorophytes</taxon>
        <taxon>Trebouxiophyceae</taxon>
        <taxon>Trebouxiophyceae incertae sedis</taxon>
        <taxon>Elliptochloris clade</taxon>
        <taxon>Elliptochloris</taxon>
    </lineage>
</organism>
<dbReference type="Gene3D" id="6.10.140.2220">
    <property type="match status" value="1"/>
</dbReference>
<evidence type="ECO:0000256" key="3">
    <source>
        <dbReference type="ARBA" id="ARBA00022833"/>
    </source>
</evidence>
<proteinExistence type="predicted"/>
<reference evidence="6 7" key="1">
    <citation type="journal article" date="2024" name="Nat. Commun.">
        <title>Phylogenomics reveals the evolutionary origins of lichenization in chlorophyte algae.</title>
        <authorList>
            <person name="Puginier C."/>
            <person name="Libourel C."/>
            <person name="Otte J."/>
            <person name="Skaloud P."/>
            <person name="Haon M."/>
            <person name="Grisel S."/>
            <person name="Petersen M."/>
            <person name="Berrin J.G."/>
            <person name="Delaux P.M."/>
            <person name="Dal Grande F."/>
            <person name="Keller J."/>
        </authorList>
    </citation>
    <scope>NUCLEOTIDE SEQUENCE [LARGE SCALE GENOMIC DNA]</scope>
    <source>
        <strain evidence="6 7">SAG 245.80</strain>
    </source>
</reference>
<keyword evidence="1" id="KW-0479">Metal-binding</keyword>
<evidence type="ECO:0000256" key="4">
    <source>
        <dbReference type="PROSITE-ProRule" id="PRU00134"/>
    </source>
</evidence>
<dbReference type="GO" id="GO:0008270">
    <property type="term" value="F:zinc ion binding"/>
    <property type="evidence" value="ECO:0007669"/>
    <property type="project" value="UniProtKB-KW"/>
</dbReference>
<dbReference type="PROSITE" id="PS50865">
    <property type="entry name" value="ZF_MYND_2"/>
    <property type="match status" value="1"/>
</dbReference>
<evidence type="ECO:0000313" key="6">
    <source>
        <dbReference type="EMBL" id="KAK9828120.1"/>
    </source>
</evidence>
<evidence type="ECO:0000256" key="2">
    <source>
        <dbReference type="ARBA" id="ARBA00022771"/>
    </source>
</evidence>
<protein>
    <recommendedName>
        <fullName evidence="5">MYND-type domain-containing protein</fullName>
    </recommendedName>
</protein>
<dbReference type="Pfam" id="PF01753">
    <property type="entry name" value="zf-MYND"/>
    <property type="match status" value="1"/>
</dbReference>
<evidence type="ECO:0000313" key="7">
    <source>
        <dbReference type="Proteomes" id="UP001445335"/>
    </source>
</evidence>
<dbReference type="InterPro" id="IPR002893">
    <property type="entry name" value="Znf_MYND"/>
</dbReference>
<accession>A0AAW1R2F2</accession>
<sequence>MWWMSSGEARIAYSERSTRVSKLKLYKLAGDVTGSVINYATAAALHGEAFPGESVYLLARTLRFTQQILRLADRAPAGAWRLSGDEAHVLFREYVPSSARLVAMVMRQSSVLTPDRVSAYESCCRQQGPVHLGDLLQGVPEDLPRLKMLGGGEATADAGVADAHLEGLTSVTMAEQVATVLDGTGSGERVMLARTLALLLDARWATQDLGSACVDGSELGAHMEAADVALGCLAAYSFATSHAACARFSGDAADADAVAPGCAGGARQGGAGALASGAAGELQDMYIEQPAMWLTQLYDVLVAAMLANLPLNCKQAAAVLSHAATRLAVEQPDPAAAEGASAASDSLETLRLLDPALMSDCWNYRCSNYASVTEQDVKLLVCSGCRTARYCTPACQSSVWKHEHRTAAGLSALRAAEVLDLITLIGWLPLGTGIRLAFWNE</sequence>
<dbReference type="EMBL" id="JALJOU010000052">
    <property type="protein sequence ID" value="KAK9828120.1"/>
    <property type="molecule type" value="Genomic_DNA"/>
</dbReference>
<feature type="domain" description="MYND-type" evidence="5">
    <location>
        <begin position="363"/>
        <end position="408"/>
    </location>
</feature>
<evidence type="ECO:0000256" key="1">
    <source>
        <dbReference type="ARBA" id="ARBA00022723"/>
    </source>
</evidence>
<name>A0AAW1R2F2_9CHLO</name>
<keyword evidence="3" id="KW-0862">Zinc</keyword>
<keyword evidence="2 4" id="KW-0863">Zinc-finger</keyword>
<comment type="caution">
    <text evidence="6">The sequence shown here is derived from an EMBL/GenBank/DDBJ whole genome shotgun (WGS) entry which is preliminary data.</text>
</comment>
<dbReference type="SUPFAM" id="SSF144232">
    <property type="entry name" value="HIT/MYND zinc finger-like"/>
    <property type="match status" value="1"/>
</dbReference>